<evidence type="ECO:0000313" key="1">
    <source>
        <dbReference type="EMBL" id="KAG0439258.1"/>
    </source>
</evidence>
<organism evidence="1 2">
    <name type="scientific">Ixodes persulcatus</name>
    <name type="common">Taiga tick</name>
    <dbReference type="NCBI Taxonomy" id="34615"/>
    <lineage>
        <taxon>Eukaryota</taxon>
        <taxon>Metazoa</taxon>
        <taxon>Ecdysozoa</taxon>
        <taxon>Arthropoda</taxon>
        <taxon>Chelicerata</taxon>
        <taxon>Arachnida</taxon>
        <taxon>Acari</taxon>
        <taxon>Parasitiformes</taxon>
        <taxon>Ixodida</taxon>
        <taxon>Ixodoidea</taxon>
        <taxon>Ixodidae</taxon>
        <taxon>Ixodinae</taxon>
        <taxon>Ixodes</taxon>
    </lineage>
</organism>
<sequence length="213" mass="24176">MFPQAYAVQDPEVGYCQGLSFLAAALLLHVSSPEWGTPLLLAPPTGQPELFALSPQMPEEEAFGVFCKVMRDYGLRDLFRNSFECLHLKLFQLERLMEDQLPELHAHFLDLGVEAHMFGSQWFLTLFTAKFPLHVVFFILDLFLLDGMDTLFQVAVALLTLSCRDLLTLDFEGVLKHFRVAVPKKYRSEEAARTLLHTAVAIKVVSRDDADSW</sequence>
<accession>A0AC60QTX3</accession>
<proteinExistence type="predicted"/>
<gene>
    <name evidence="1" type="ORF">HPB47_016701</name>
</gene>
<dbReference type="EMBL" id="JABSTQ010005459">
    <property type="protein sequence ID" value="KAG0439258.1"/>
    <property type="molecule type" value="Genomic_DNA"/>
</dbReference>
<protein>
    <submittedName>
        <fullName evidence="1">Uncharacterized protein</fullName>
    </submittedName>
</protein>
<reference evidence="1 2" key="1">
    <citation type="journal article" date="2020" name="Cell">
        <title>Large-Scale Comparative Analyses of Tick Genomes Elucidate Their Genetic Diversity and Vector Capacities.</title>
        <authorList>
            <consortium name="Tick Genome and Microbiome Consortium (TIGMIC)"/>
            <person name="Jia N."/>
            <person name="Wang J."/>
            <person name="Shi W."/>
            <person name="Du L."/>
            <person name="Sun Y."/>
            <person name="Zhan W."/>
            <person name="Jiang J.F."/>
            <person name="Wang Q."/>
            <person name="Zhang B."/>
            <person name="Ji P."/>
            <person name="Bell-Sakyi L."/>
            <person name="Cui X.M."/>
            <person name="Yuan T.T."/>
            <person name="Jiang B.G."/>
            <person name="Yang W.F."/>
            <person name="Lam T.T."/>
            <person name="Chang Q.C."/>
            <person name="Ding S.J."/>
            <person name="Wang X.J."/>
            <person name="Zhu J.G."/>
            <person name="Ruan X.D."/>
            <person name="Zhao L."/>
            <person name="Wei J.T."/>
            <person name="Ye R.Z."/>
            <person name="Que T.C."/>
            <person name="Du C.H."/>
            <person name="Zhou Y.H."/>
            <person name="Cheng J.X."/>
            <person name="Dai P.F."/>
            <person name="Guo W.B."/>
            <person name="Han X.H."/>
            <person name="Huang E.J."/>
            <person name="Li L.F."/>
            <person name="Wei W."/>
            <person name="Gao Y.C."/>
            <person name="Liu J.Z."/>
            <person name="Shao H.Z."/>
            <person name="Wang X."/>
            <person name="Wang C.C."/>
            <person name="Yang T.C."/>
            <person name="Huo Q.B."/>
            <person name="Li W."/>
            <person name="Chen H.Y."/>
            <person name="Chen S.E."/>
            <person name="Zhou L.G."/>
            <person name="Ni X.B."/>
            <person name="Tian J.H."/>
            <person name="Sheng Y."/>
            <person name="Liu T."/>
            <person name="Pan Y.S."/>
            <person name="Xia L.Y."/>
            <person name="Li J."/>
            <person name="Zhao F."/>
            <person name="Cao W.C."/>
        </authorList>
    </citation>
    <scope>NUCLEOTIDE SEQUENCE [LARGE SCALE GENOMIC DNA]</scope>
    <source>
        <strain evidence="1">Iper-2018</strain>
    </source>
</reference>
<dbReference type="Proteomes" id="UP000805193">
    <property type="component" value="Unassembled WGS sequence"/>
</dbReference>
<comment type="caution">
    <text evidence="1">The sequence shown here is derived from an EMBL/GenBank/DDBJ whole genome shotgun (WGS) entry which is preliminary data.</text>
</comment>
<keyword evidence="2" id="KW-1185">Reference proteome</keyword>
<name>A0AC60QTX3_IXOPE</name>
<evidence type="ECO:0000313" key="2">
    <source>
        <dbReference type="Proteomes" id="UP000805193"/>
    </source>
</evidence>